<organism evidence="1 2">
    <name type="scientific">Phenylobacterium glaciei</name>
    <dbReference type="NCBI Taxonomy" id="2803784"/>
    <lineage>
        <taxon>Bacteria</taxon>
        <taxon>Pseudomonadati</taxon>
        <taxon>Pseudomonadota</taxon>
        <taxon>Alphaproteobacteria</taxon>
        <taxon>Caulobacterales</taxon>
        <taxon>Caulobacteraceae</taxon>
        <taxon>Phenylobacterium</taxon>
    </lineage>
</organism>
<comment type="caution">
    <text evidence="1">The sequence shown here is derived from an EMBL/GenBank/DDBJ whole genome shotgun (WGS) entry which is preliminary data.</text>
</comment>
<proteinExistence type="predicted"/>
<accession>A0A941HVP2</accession>
<sequence length="130" mass="13232">MGPLILAAGLALTLQGISAPDYEGIARDSLGAWSFTSGKIEGKGSVKTTSVGTLFDTPTPFNGNPTPVAWATHTVVFDCQAKTATFLSGANYAVGGALINAAQPAPAAPWTDYTSGFRAVAAEVCAMPQP</sequence>
<dbReference type="Proteomes" id="UP000622580">
    <property type="component" value="Unassembled WGS sequence"/>
</dbReference>
<dbReference type="RefSeq" id="WP_215340700.1">
    <property type="nucleotide sequence ID" value="NZ_JAGSGD010000001.1"/>
</dbReference>
<dbReference type="EMBL" id="JAGSGD010000001">
    <property type="protein sequence ID" value="MBR7620014.1"/>
    <property type="molecule type" value="Genomic_DNA"/>
</dbReference>
<dbReference type="AlphaFoldDB" id="A0A941HVP2"/>
<reference evidence="1" key="1">
    <citation type="submission" date="2021-04" db="EMBL/GenBank/DDBJ databases">
        <title>Draft genome assembly of strain Phenylobacterium sp. 20VBR1 using MiniION and Illumina platforms.</title>
        <authorList>
            <person name="Thomas F.A."/>
            <person name="Krishnan K.P."/>
            <person name="Sinha R.K."/>
        </authorList>
    </citation>
    <scope>NUCLEOTIDE SEQUENCE</scope>
    <source>
        <strain evidence="1">20VBR1</strain>
    </source>
</reference>
<keyword evidence="2" id="KW-1185">Reference proteome</keyword>
<evidence type="ECO:0000313" key="1">
    <source>
        <dbReference type="EMBL" id="MBR7620014.1"/>
    </source>
</evidence>
<gene>
    <name evidence="1" type="ORF">JKL49_11505</name>
</gene>
<evidence type="ECO:0000313" key="2">
    <source>
        <dbReference type="Proteomes" id="UP000622580"/>
    </source>
</evidence>
<protein>
    <submittedName>
        <fullName evidence="1">Uncharacterized protein</fullName>
    </submittedName>
</protein>
<name>A0A941HVP2_9CAUL</name>